<evidence type="ECO:0000256" key="3">
    <source>
        <dbReference type="ARBA" id="ARBA00022475"/>
    </source>
</evidence>
<keyword evidence="3" id="KW-1003">Cell membrane</keyword>
<sequence length="384" mass="40762">MNWLKPSWQAVLAILLCLIAVALGAMSKPEAAALADPAASFNYPYLGTKGLMFGLAMLAALISMIRIPPLAEAVVLFVGAHLVAWLLISGISGFEAAALAPYFLLLTAAWLLGWRCVAVLSGLHPMASSARSALRLIIPAIFGAWILILWEAVTRGAGIPFILLPPPSAIGARVASSLPVLGADVRQTIFKAVIFGYVVGSGAGFITAILADRVPFLRRGLLPIGNMVSALPIIGVAPIMVMWFGFDWQSKAAVVIIMTFFPMLVNTVAGLAASGHMERDLMRTYASGYWQTLLKLRLPAAAPFIFNALKINSTLALIGAIVAEFFGTPVVGMGFRISTEVGRMNIDMVWAEIAVAALAGSVFYGVVALVERAVTFWHPSVRGG</sequence>
<feature type="transmembrane region" description="Helical" evidence="7">
    <location>
        <begin position="133"/>
        <end position="153"/>
    </location>
</feature>
<reference evidence="10" key="1">
    <citation type="journal article" date="2019" name="Int. J. Syst. Evol. Microbiol.">
        <title>The Global Catalogue of Microorganisms (GCM) 10K type strain sequencing project: providing services to taxonomists for standard genome sequencing and annotation.</title>
        <authorList>
            <consortium name="The Broad Institute Genomics Platform"/>
            <consortium name="The Broad Institute Genome Sequencing Center for Infectious Disease"/>
            <person name="Wu L."/>
            <person name="Ma J."/>
        </authorList>
    </citation>
    <scope>NUCLEOTIDE SEQUENCE [LARGE SCALE GENOMIC DNA]</scope>
    <source>
        <strain evidence="10">CGMCC 1.16226</strain>
    </source>
</reference>
<comment type="caution">
    <text evidence="9">The sequence shown here is derived from an EMBL/GenBank/DDBJ whole genome shotgun (WGS) entry which is preliminary data.</text>
</comment>
<keyword evidence="4 7" id="KW-0812">Transmembrane</keyword>
<dbReference type="Gene3D" id="1.10.3720.10">
    <property type="entry name" value="MetI-like"/>
    <property type="match status" value="1"/>
</dbReference>
<evidence type="ECO:0000256" key="5">
    <source>
        <dbReference type="ARBA" id="ARBA00022989"/>
    </source>
</evidence>
<feature type="transmembrane region" description="Helical" evidence="7">
    <location>
        <begin position="223"/>
        <end position="246"/>
    </location>
</feature>
<dbReference type="RefSeq" id="WP_379027031.1">
    <property type="nucleotide sequence ID" value="NZ_JBHUGY010000076.1"/>
</dbReference>
<comment type="subcellular location">
    <subcellularLocation>
        <location evidence="1">Cell membrane</location>
        <topology evidence="1">Multi-pass membrane protein</topology>
    </subcellularLocation>
</comment>
<keyword evidence="6 7" id="KW-0472">Membrane</keyword>
<feature type="transmembrane region" description="Helical" evidence="7">
    <location>
        <begin position="315"/>
        <end position="337"/>
    </location>
</feature>
<dbReference type="EMBL" id="JBHUGY010000076">
    <property type="protein sequence ID" value="MFD2058558.1"/>
    <property type="molecule type" value="Genomic_DNA"/>
</dbReference>
<feature type="transmembrane region" description="Helical" evidence="7">
    <location>
        <begin position="74"/>
        <end position="94"/>
    </location>
</feature>
<feature type="transmembrane region" description="Helical" evidence="7">
    <location>
        <begin position="349"/>
        <end position="370"/>
    </location>
</feature>
<dbReference type="InterPro" id="IPR035906">
    <property type="entry name" value="MetI-like_sf"/>
</dbReference>
<dbReference type="InterPro" id="IPR000515">
    <property type="entry name" value="MetI-like"/>
</dbReference>
<dbReference type="Proteomes" id="UP001597349">
    <property type="component" value="Unassembled WGS sequence"/>
</dbReference>
<protein>
    <submittedName>
        <fullName evidence="9">ABC transporter permease</fullName>
    </submittedName>
</protein>
<evidence type="ECO:0000313" key="9">
    <source>
        <dbReference type="EMBL" id="MFD2058558.1"/>
    </source>
</evidence>
<proteinExistence type="predicted"/>
<evidence type="ECO:0000256" key="6">
    <source>
        <dbReference type="ARBA" id="ARBA00023136"/>
    </source>
</evidence>
<organism evidence="9 10">
    <name type="scientific">Mesorhizobium calcicola</name>
    <dbReference type="NCBI Taxonomy" id="1300310"/>
    <lineage>
        <taxon>Bacteria</taxon>
        <taxon>Pseudomonadati</taxon>
        <taxon>Pseudomonadota</taxon>
        <taxon>Alphaproteobacteria</taxon>
        <taxon>Hyphomicrobiales</taxon>
        <taxon>Phyllobacteriaceae</taxon>
        <taxon>Mesorhizobium</taxon>
    </lineage>
</organism>
<feature type="transmembrane region" description="Helical" evidence="7">
    <location>
        <begin position="189"/>
        <end position="211"/>
    </location>
</feature>
<dbReference type="Pfam" id="PF00528">
    <property type="entry name" value="BPD_transp_1"/>
    <property type="match status" value="1"/>
</dbReference>
<evidence type="ECO:0000256" key="7">
    <source>
        <dbReference type="SAM" id="Phobius"/>
    </source>
</evidence>
<evidence type="ECO:0000256" key="1">
    <source>
        <dbReference type="ARBA" id="ARBA00004651"/>
    </source>
</evidence>
<feature type="domain" description="ABC transmembrane type-1" evidence="8">
    <location>
        <begin position="201"/>
        <end position="374"/>
    </location>
</feature>
<keyword evidence="10" id="KW-1185">Reference proteome</keyword>
<name>A0ABW4WR42_9HYPH</name>
<evidence type="ECO:0000256" key="4">
    <source>
        <dbReference type="ARBA" id="ARBA00022692"/>
    </source>
</evidence>
<dbReference type="PANTHER" id="PTHR30151">
    <property type="entry name" value="ALKANE SULFONATE ABC TRANSPORTER-RELATED, MEMBRANE SUBUNIT"/>
    <property type="match status" value="1"/>
</dbReference>
<evidence type="ECO:0000313" key="10">
    <source>
        <dbReference type="Proteomes" id="UP001597349"/>
    </source>
</evidence>
<dbReference type="SUPFAM" id="SSF161098">
    <property type="entry name" value="MetI-like"/>
    <property type="match status" value="1"/>
</dbReference>
<evidence type="ECO:0000256" key="2">
    <source>
        <dbReference type="ARBA" id="ARBA00022448"/>
    </source>
</evidence>
<feature type="transmembrane region" description="Helical" evidence="7">
    <location>
        <begin position="100"/>
        <end position="121"/>
    </location>
</feature>
<gene>
    <name evidence="9" type="ORF">ACFSQT_37380</name>
</gene>
<feature type="transmembrane region" description="Helical" evidence="7">
    <location>
        <begin position="252"/>
        <end position="273"/>
    </location>
</feature>
<evidence type="ECO:0000259" key="8">
    <source>
        <dbReference type="Pfam" id="PF00528"/>
    </source>
</evidence>
<accession>A0ABW4WR42</accession>
<feature type="transmembrane region" description="Helical" evidence="7">
    <location>
        <begin position="51"/>
        <end position="67"/>
    </location>
</feature>
<keyword evidence="5 7" id="KW-1133">Transmembrane helix</keyword>
<dbReference type="PANTHER" id="PTHR30151:SF41">
    <property type="entry name" value="ABC TRANSPORTER PERMEASE PROTEIN"/>
    <property type="match status" value="1"/>
</dbReference>
<keyword evidence="2" id="KW-0813">Transport</keyword>